<feature type="region of interest" description="Disordered" evidence="1">
    <location>
        <begin position="385"/>
        <end position="411"/>
    </location>
</feature>
<dbReference type="EMBL" id="JATAAI010000001">
    <property type="protein sequence ID" value="KAK1748386.1"/>
    <property type="molecule type" value="Genomic_DNA"/>
</dbReference>
<protein>
    <submittedName>
        <fullName evidence="4">Las1-like protein</fullName>
    </submittedName>
</protein>
<gene>
    <name evidence="4" type="ORF">QTG54_000325</name>
</gene>
<feature type="region of interest" description="Disordered" evidence="1">
    <location>
        <begin position="673"/>
        <end position="779"/>
    </location>
</feature>
<reference evidence="4" key="1">
    <citation type="submission" date="2023-06" db="EMBL/GenBank/DDBJ databases">
        <title>Survivors Of The Sea: Transcriptome response of Skeletonema marinoi to long-term dormancy.</title>
        <authorList>
            <person name="Pinder M.I.M."/>
            <person name="Kourtchenko O."/>
            <person name="Robertson E.K."/>
            <person name="Larsson T."/>
            <person name="Maumus F."/>
            <person name="Osuna-Cruz C.M."/>
            <person name="Vancaester E."/>
            <person name="Stenow R."/>
            <person name="Vandepoele K."/>
            <person name="Ploug H."/>
            <person name="Bruchert V."/>
            <person name="Godhe A."/>
            <person name="Topel M."/>
        </authorList>
    </citation>
    <scope>NUCLEOTIDE SEQUENCE</scope>
    <source>
        <strain evidence="4">R05AC</strain>
    </source>
</reference>
<comment type="caution">
    <text evidence="4">The sequence shown here is derived from an EMBL/GenBank/DDBJ whole genome shotgun (WGS) entry which is preliminary data.</text>
</comment>
<accession>A0AAD8YKR9</accession>
<keyword evidence="2" id="KW-0812">Transmembrane</keyword>
<feature type="compositionally biased region" description="Polar residues" evidence="1">
    <location>
        <begin position="763"/>
        <end position="779"/>
    </location>
</feature>
<proteinExistence type="predicted"/>
<feature type="compositionally biased region" description="Basic residues" evidence="1">
    <location>
        <begin position="397"/>
        <end position="406"/>
    </location>
</feature>
<sequence>MKQAQPTPSSTHPRPRITSSTIISIGAISTALAYASPYLLLIVTAILCVTIPYAFRENDDGESRRRLWVEFEKRPDLPEALKCKDVDLEESYWTNNRGMCLLTSVMSPKNKQQVRGVICFCHGYMDNVSFLKRVEYQRFVKKGFAVVMIEYEGHGRSDGVSTFIPCWDTLIGDVGQYFREVTASKFPNKKKFLMGESMGGAVAFDVMSRNRSEYEGVVFVCPMVRVKISPPKIVVDTLRALLGEPGTVNALSMLPLAPAKGNIPNLSFGNKEKMKLAQMAPTTYGRKPRLGTAREILETTERISKSVSQFDAPFIILHGLADLVTCPKMSEDFYNESCSKDKQIKLYKGMYHALTYGNMDEEVETVFNDAISWVLERYHATTEAAATLPPPQSSASSKRKKKRKKSVSVLSNYSSDDGDVDTVLQSKLSQKKQLSLKKTCKQTPWYDTNELIEIGNALLLSLKLFPTHHQQHHQHSTTPEGLTPDEHSQLQLAFRRVAVWRGHSARGRLSHAVDITAGLAGLLLSDAERTCHSNVTGNNPYELRNSYSTLLLRSVNGLADTYRHQRKSSLLSVSHCCALAGLPLWIVDIRHDASHNDLPSLGLCRIGAIESLRFWKTRYWDTLENKVWGKKSEIGTLAAAAESDDVGICTYALDCLVRYQHAALLETKEKMASERNQEAKAKKGGKQQMKQDGALDKADHETEDLLLLPDEPKRVTIRSKSDAQAADSNNPFAILHGDKPKKKKLKKNTEQKSDSGVAANDSEPASSNNDDTKVAATNKSQVSSRDCAAEFVREIPMDIAISEALKFLVWGIGQDDLKIHQGPAFLTGPAVLLMAQDVDDTFNNLREIYDPLIIAITNAYPGFVAALVVHLIDSILCFDSERISQGEHSSSSDNPVTDESELYSHKISCNIQYLSMWVHYIFSREFHMHFNRSAAVYVEEAKSVLVTSQTGEKREFQSHPIDLKKKGRKNWSQKQLKFMQSNLQYTTFQSLGIPMNSICDRLLSHQDKYSDSGSVVGELLHLLEGILDENRVVFMALVEQKGADDANDDAAADEVERETVLPVNKSAAAEPSTGATSVSKDMSLEDMEAFLSSATNPEDKGTGEETDAPDNVHAERPTPTISAFDVPEIKPWALCTYWDSCAIGSMPGHPA</sequence>
<dbReference type="InterPro" id="IPR051044">
    <property type="entry name" value="MAG_DAG_Lipase"/>
</dbReference>
<keyword evidence="2" id="KW-1133">Transmembrane helix</keyword>
<dbReference type="Pfam" id="PF12146">
    <property type="entry name" value="Hydrolase_4"/>
    <property type="match status" value="1"/>
</dbReference>
<dbReference type="InterPro" id="IPR007174">
    <property type="entry name" value="Las1"/>
</dbReference>
<feature type="region of interest" description="Disordered" evidence="1">
    <location>
        <begin position="1093"/>
        <end position="1118"/>
    </location>
</feature>
<dbReference type="InterPro" id="IPR029058">
    <property type="entry name" value="AB_hydrolase_fold"/>
</dbReference>
<dbReference type="Pfam" id="PF04031">
    <property type="entry name" value="Las1"/>
    <property type="match status" value="1"/>
</dbReference>
<evidence type="ECO:0000313" key="4">
    <source>
        <dbReference type="EMBL" id="KAK1748386.1"/>
    </source>
</evidence>
<organism evidence="4 5">
    <name type="scientific">Skeletonema marinoi</name>
    <dbReference type="NCBI Taxonomy" id="267567"/>
    <lineage>
        <taxon>Eukaryota</taxon>
        <taxon>Sar</taxon>
        <taxon>Stramenopiles</taxon>
        <taxon>Ochrophyta</taxon>
        <taxon>Bacillariophyta</taxon>
        <taxon>Coscinodiscophyceae</taxon>
        <taxon>Thalassiosirophycidae</taxon>
        <taxon>Thalassiosirales</taxon>
        <taxon>Skeletonemataceae</taxon>
        <taxon>Skeletonema</taxon>
        <taxon>Skeletonema marinoi-dohrnii complex</taxon>
    </lineage>
</organism>
<dbReference type="InterPro" id="IPR022742">
    <property type="entry name" value="Hydrolase_4"/>
</dbReference>
<keyword evidence="2" id="KW-0472">Membrane</keyword>
<dbReference type="GO" id="GO:0004519">
    <property type="term" value="F:endonuclease activity"/>
    <property type="evidence" value="ECO:0007669"/>
    <property type="project" value="InterPro"/>
</dbReference>
<evidence type="ECO:0000313" key="5">
    <source>
        <dbReference type="Proteomes" id="UP001224775"/>
    </source>
</evidence>
<keyword evidence="5" id="KW-1185">Reference proteome</keyword>
<evidence type="ECO:0000256" key="1">
    <source>
        <dbReference type="SAM" id="MobiDB-lite"/>
    </source>
</evidence>
<dbReference type="SUPFAM" id="SSF53474">
    <property type="entry name" value="alpha/beta-Hydrolases"/>
    <property type="match status" value="1"/>
</dbReference>
<dbReference type="GO" id="GO:0006364">
    <property type="term" value="P:rRNA processing"/>
    <property type="evidence" value="ECO:0007669"/>
    <property type="project" value="InterPro"/>
</dbReference>
<name>A0AAD8YKR9_9STRA</name>
<feature type="transmembrane region" description="Helical" evidence="2">
    <location>
        <begin position="21"/>
        <end position="54"/>
    </location>
</feature>
<dbReference type="GO" id="GO:0090730">
    <property type="term" value="C:Las1 complex"/>
    <property type="evidence" value="ECO:0007669"/>
    <property type="project" value="InterPro"/>
</dbReference>
<dbReference type="PANTHER" id="PTHR11614">
    <property type="entry name" value="PHOSPHOLIPASE-RELATED"/>
    <property type="match status" value="1"/>
</dbReference>
<feature type="region of interest" description="Disordered" evidence="1">
    <location>
        <begin position="1062"/>
        <end position="1081"/>
    </location>
</feature>
<feature type="domain" description="Serine aminopeptidase S33" evidence="3">
    <location>
        <begin position="113"/>
        <end position="355"/>
    </location>
</feature>
<dbReference type="AlphaFoldDB" id="A0AAD8YKR9"/>
<evidence type="ECO:0000259" key="3">
    <source>
        <dbReference type="Pfam" id="PF12146"/>
    </source>
</evidence>
<dbReference type="Gene3D" id="3.40.50.1820">
    <property type="entry name" value="alpha/beta hydrolase"/>
    <property type="match status" value="1"/>
</dbReference>
<dbReference type="Proteomes" id="UP001224775">
    <property type="component" value="Unassembled WGS sequence"/>
</dbReference>
<evidence type="ECO:0000256" key="2">
    <source>
        <dbReference type="SAM" id="Phobius"/>
    </source>
</evidence>